<evidence type="ECO:0000256" key="8">
    <source>
        <dbReference type="PROSITE-ProRule" id="PRU00043"/>
    </source>
</evidence>
<evidence type="ECO:0000259" key="9">
    <source>
        <dbReference type="PROSITE" id="PS50268"/>
    </source>
</evidence>
<evidence type="ECO:0000256" key="6">
    <source>
        <dbReference type="ARBA" id="ARBA00023136"/>
    </source>
</evidence>
<dbReference type="PROSITE" id="PS50268">
    <property type="entry name" value="CADHERIN_2"/>
    <property type="match status" value="2"/>
</dbReference>
<evidence type="ECO:0000256" key="4">
    <source>
        <dbReference type="ARBA" id="ARBA00022837"/>
    </source>
</evidence>
<comment type="subcellular location">
    <subcellularLocation>
        <location evidence="1">Cell membrane</location>
    </subcellularLocation>
</comment>
<sequence>SFRLTLQVADMSGMGLTSTGRAIIHISDINNHAPKFHPTMYNMYAMENKYIAEMGRVNATDKDQKGGDNWRIKYTIVNPSGHFAIRTDPVSNQGIISVVK</sequence>
<keyword evidence="7" id="KW-0325">Glycoprotein</keyword>
<dbReference type="Proteomes" id="UP001529510">
    <property type="component" value="Unassembled WGS sequence"/>
</dbReference>
<comment type="caution">
    <text evidence="10">The sequence shown here is derived from an EMBL/GenBank/DDBJ whole genome shotgun (WGS) entry which is preliminary data.</text>
</comment>
<dbReference type="SUPFAM" id="SSF49313">
    <property type="entry name" value="Cadherin-like"/>
    <property type="match status" value="1"/>
</dbReference>
<accession>A0ABD0QP70</accession>
<dbReference type="InterPro" id="IPR015919">
    <property type="entry name" value="Cadherin-like_sf"/>
</dbReference>
<dbReference type="InterPro" id="IPR039808">
    <property type="entry name" value="Cadherin"/>
</dbReference>
<keyword evidence="3" id="KW-0677">Repeat</keyword>
<keyword evidence="5" id="KW-0130">Cell adhesion</keyword>
<name>A0ABD0QP70_CIRMR</name>
<evidence type="ECO:0000313" key="11">
    <source>
        <dbReference type="Proteomes" id="UP001529510"/>
    </source>
</evidence>
<dbReference type="EMBL" id="JAMKFB020000007">
    <property type="protein sequence ID" value="KAL0188036.1"/>
    <property type="molecule type" value="Genomic_DNA"/>
</dbReference>
<evidence type="ECO:0000256" key="3">
    <source>
        <dbReference type="ARBA" id="ARBA00022737"/>
    </source>
</evidence>
<dbReference type="PANTHER" id="PTHR24027">
    <property type="entry name" value="CADHERIN-23"/>
    <property type="match status" value="1"/>
</dbReference>
<dbReference type="FunFam" id="2.60.40.60:FF:000019">
    <property type="entry name" value="Cadherin 2"/>
    <property type="match status" value="1"/>
</dbReference>
<evidence type="ECO:0000256" key="1">
    <source>
        <dbReference type="ARBA" id="ARBA00004236"/>
    </source>
</evidence>
<evidence type="ECO:0000313" key="10">
    <source>
        <dbReference type="EMBL" id="KAL0188036.1"/>
    </source>
</evidence>
<dbReference type="InterPro" id="IPR002126">
    <property type="entry name" value="Cadherin-like_dom"/>
</dbReference>
<reference evidence="10 11" key="1">
    <citation type="submission" date="2024-05" db="EMBL/GenBank/DDBJ databases">
        <title>Genome sequencing and assembly of Indian major carp, Cirrhinus mrigala (Hamilton, 1822).</title>
        <authorList>
            <person name="Mohindra V."/>
            <person name="Chowdhury L.M."/>
            <person name="Lal K."/>
            <person name="Jena J.K."/>
        </authorList>
    </citation>
    <scope>NUCLEOTIDE SEQUENCE [LARGE SCALE GENOMIC DNA]</scope>
    <source>
        <strain evidence="10">CM1030</strain>
        <tissue evidence="10">Blood</tissue>
    </source>
</reference>
<keyword evidence="11" id="KW-1185">Reference proteome</keyword>
<gene>
    <name evidence="10" type="ORF">M9458_015135</name>
</gene>
<evidence type="ECO:0000256" key="5">
    <source>
        <dbReference type="ARBA" id="ARBA00022889"/>
    </source>
</evidence>
<dbReference type="GO" id="GO:0005886">
    <property type="term" value="C:plasma membrane"/>
    <property type="evidence" value="ECO:0007669"/>
    <property type="project" value="UniProtKB-SubCell"/>
</dbReference>
<evidence type="ECO:0000256" key="2">
    <source>
        <dbReference type="ARBA" id="ARBA00022475"/>
    </source>
</evidence>
<dbReference type="PANTHER" id="PTHR24027:SF300">
    <property type="entry name" value="CADHERIN-15"/>
    <property type="match status" value="1"/>
</dbReference>
<feature type="non-terminal residue" evidence="10">
    <location>
        <position position="1"/>
    </location>
</feature>
<feature type="domain" description="Cadherin" evidence="9">
    <location>
        <begin position="2"/>
        <end position="36"/>
    </location>
</feature>
<feature type="non-terminal residue" evidence="10">
    <location>
        <position position="100"/>
    </location>
</feature>
<dbReference type="GO" id="GO:0005509">
    <property type="term" value="F:calcium ion binding"/>
    <property type="evidence" value="ECO:0007669"/>
    <property type="project" value="UniProtKB-UniRule"/>
</dbReference>
<proteinExistence type="predicted"/>
<evidence type="ECO:0000256" key="7">
    <source>
        <dbReference type="ARBA" id="ARBA00023180"/>
    </source>
</evidence>
<feature type="domain" description="Cadherin" evidence="9">
    <location>
        <begin position="37"/>
        <end position="100"/>
    </location>
</feature>
<dbReference type="AlphaFoldDB" id="A0ABD0QP70"/>
<protein>
    <recommendedName>
        <fullName evidence="9">Cadherin domain-containing protein</fullName>
    </recommendedName>
</protein>
<dbReference type="Gene3D" id="2.60.40.60">
    <property type="entry name" value="Cadherins"/>
    <property type="match status" value="2"/>
</dbReference>
<keyword evidence="2" id="KW-1003">Cell membrane</keyword>
<keyword evidence="6" id="KW-0472">Membrane</keyword>
<dbReference type="PRINTS" id="PR00205">
    <property type="entry name" value="CADHERIN"/>
</dbReference>
<keyword evidence="4 8" id="KW-0106">Calcium</keyword>
<organism evidence="10 11">
    <name type="scientific">Cirrhinus mrigala</name>
    <name type="common">Mrigala</name>
    <dbReference type="NCBI Taxonomy" id="683832"/>
    <lineage>
        <taxon>Eukaryota</taxon>
        <taxon>Metazoa</taxon>
        <taxon>Chordata</taxon>
        <taxon>Craniata</taxon>
        <taxon>Vertebrata</taxon>
        <taxon>Euteleostomi</taxon>
        <taxon>Actinopterygii</taxon>
        <taxon>Neopterygii</taxon>
        <taxon>Teleostei</taxon>
        <taxon>Ostariophysi</taxon>
        <taxon>Cypriniformes</taxon>
        <taxon>Cyprinidae</taxon>
        <taxon>Labeoninae</taxon>
        <taxon>Labeonini</taxon>
        <taxon>Cirrhinus</taxon>
    </lineage>
</organism>
<dbReference type="GO" id="GO:0007155">
    <property type="term" value="P:cell adhesion"/>
    <property type="evidence" value="ECO:0007669"/>
    <property type="project" value="UniProtKB-KW"/>
</dbReference>
<dbReference type="CDD" id="cd11304">
    <property type="entry name" value="Cadherin_repeat"/>
    <property type="match status" value="1"/>
</dbReference>